<evidence type="ECO:0000313" key="2">
    <source>
        <dbReference type="Proteomes" id="UP000433050"/>
    </source>
</evidence>
<name>A0A5S9NIU6_9HYPH</name>
<accession>A0A5S9NIU6</accession>
<organism evidence="1 2">
    <name type="scientific">Starkeya nomas</name>
    <dbReference type="NCBI Taxonomy" id="2666134"/>
    <lineage>
        <taxon>Bacteria</taxon>
        <taxon>Pseudomonadati</taxon>
        <taxon>Pseudomonadota</taxon>
        <taxon>Alphaproteobacteria</taxon>
        <taxon>Hyphomicrobiales</taxon>
        <taxon>Xanthobacteraceae</taxon>
        <taxon>Starkeya</taxon>
    </lineage>
</organism>
<dbReference type="EMBL" id="CACSAS010000001">
    <property type="protein sequence ID" value="CAA0089981.1"/>
    <property type="molecule type" value="Genomic_DNA"/>
</dbReference>
<dbReference type="RefSeq" id="WP_200837687.1">
    <property type="nucleotide sequence ID" value="NZ_CACSAS010000001.1"/>
</dbReference>
<reference evidence="1 2" key="1">
    <citation type="submission" date="2019-12" db="EMBL/GenBank/DDBJ databases">
        <authorList>
            <person name="Reyes-Prieto M."/>
        </authorList>
    </citation>
    <scope>NUCLEOTIDE SEQUENCE [LARGE SCALE GENOMIC DNA]</scope>
    <source>
        <strain evidence="1">HF14-78462</strain>
    </source>
</reference>
<dbReference type="Pfam" id="PF06545">
    <property type="entry name" value="AllG"/>
    <property type="match status" value="1"/>
</dbReference>
<dbReference type="Proteomes" id="UP000433050">
    <property type="component" value="Unassembled WGS sequence"/>
</dbReference>
<sequence length="416" mass="43357">MSEMVKNAAMTDAVSGADAVAVERILSCEPVIRELVTARDALGLSDGELGHAGPPFVPGETPPVVVLNALAGAAMHEGWAGDMEAGRAMVLGGEIRLRSNHALGTVSPMSGVVRPSQRLFRIEDRASGACTFATLAEKGRHVLRFGYYNDAVADGLRHVEGEVAEAIAAALPPGGLKVMPVVARGVELGDDVHQRNIGGMLSFLAALPDLPGTVRRWLADHPQHFLNYAMAAAKLSLDRARDVAGSCIVTAISRNGLSCGIQLAGTGEEWFKAPADLPRGGFFPPFVLADAHADLGDSAIMEAYGLGGCIAHVSPQIAETMQRPWSEARAGGERMRFCFAARNPVIAPALAGTKGVGLGLDARRVALGGEGLRIHTSIAHRDGAAGWIGVGVAHAPLECFTKAVARLGTMRKGAPA</sequence>
<protein>
    <recommendedName>
        <fullName evidence="3">DUF1116 domain-containing protein</fullName>
    </recommendedName>
</protein>
<dbReference type="InterPro" id="IPR009499">
    <property type="entry name" value="AllG-like"/>
</dbReference>
<dbReference type="InterPro" id="IPR024033">
    <property type="entry name" value="OXTCase_su_AllG_h-dom"/>
</dbReference>
<gene>
    <name evidence="1" type="ORF">STARVERO_01062</name>
</gene>
<evidence type="ECO:0008006" key="3">
    <source>
        <dbReference type="Google" id="ProtNLM"/>
    </source>
</evidence>
<proteinExistence type="predicted"/>
<dbReference type="AlphaFoldDB" id="A0A5S9NIU6"/>
<dbReference type="Gene3D" id="3.90.1700.10">
    <property type="entry name" value="v583 domain like"/>
    <property type="match status" value="1"/>
</dbReference>
<keyword evidence="2" id="KW-1185">Reference proteome</keyword>
<dbReference type="Gene3D" id="3.90.1710.10">
    <property type="entry name" value="Enterococcus faecalis V583 domain"/>
    <property type="match status" value="1"/>
</dbReference>
<evidence type="ECO:0000313" key="1">
    <source>
        <dbReference type="EMBL" id="CAA0089981.1"/>
    </source>
</evidence>
<dbReference type="Gene3D" id="1.10.10.660">
    <property type="entry name" value="conserved protein of unknown function from Enterococcus faecalis V583"/>
    <property type="match status" value="1"/>
</dbReference>